<accession>A0A9J7LRW4</accession>
<gene>
    <name evidence="2" type="primary">LOC118423466</name>
</gene>
<dbReference type="KEGG" id="bfo:118423466"/>
<dbReference type="OMA" id="FAVPGCQ"/>
<organism evidence="1 2">
    <name type="scientific">Branchiostoma floridae</name>
    <name type="common">Florida lancelet</name>
    <name type="synonym">Amphioxus</name>
    <dbReference type="NCBI Taxonomy" id="7739"/>
    <lineage>
        <taxon>Eukaryota</taxon>
        <taxon>Metazoa</taxon>
        <taxon>Chordata</taxon>
        <taxon>Cephalochordata</taxon>
        <taxon>Leptocardii</taxon>
        <taxon>Amphioxiformes</taxon>
        <taxon>Branchiostomatidae</taxon>
        <taxon>Branchiostoma</taxon>
    </lineage>
</organism>
<dbReference type="InterPro" id="IPR029058">
    <property type="entry name" value="AB_hydrolase_fold"/>
</dbReference>
<dbReference type="Pfam" id="PF05705">
    <property type="entry name" value="DUF829"/>
    <property type="match status" value="1"/>
</dbReference>
<dbReference type="OrthoDB" id="77878at2759"/>
<dbReference type="SUPFAM" id="SSF53474">
    <property type="entry name" value="alpha/beta-Hydrolases"/>
    <property type="match status" value="1"/>
</dbReference>
<reference evidence="1" key="1">
    <citation type="journal article" date="2020" name="Nat. Ecol. Evol.">
        <title>Deeply conserved synteny resolves early events in vertebrate evolution.</title>
        <authorList>
            <person name="Simakov O."/>
            <person name="Marletaz F."/>
            <person name="Yue J.X."/>
            <person name="O'Connell B."/>
            <person name="Jenkins J."/>
            <person name="Brandt A."/>
            <person name="Calef R."/>
            <person name="Tung C.H."/>
            <person name="Huang T.K."/>
            <person name="Schmutz J."/>
            <person name="Satoh N."/>
            <person name="Yu J.K."/>
            <person name="Putnam N.H."/>
            <person name="Green R.E."/>
            <person name="Rokhsar D.S."/>
        </authorList>
    </citation>
    <scope>NUCLEOTIDE SEQUENCE [LARGE SCALE GENOMIC DNA]</scope>
    <source>
        <strain evidence="1">S238N-H82</strain>
    </source>
</reference>
<keyword evidence="1" id="KW-1185">Reference proteome</keyword>
<sequence>MKHTVAWATGILVADMATLLRKGQQCWYGFRGLASFHRQGVTAVTDLPDKDAETGLQENTKTAPTAALDKSQFNVRVVTKHIEVQSTADRTPLTDDRPLVLLFAWLYASRKVLNKHRALYHRRGYDVLTVKGDPRYTFSPRGFGKKIAVDALKFLKAEANPNQPYIVHSVSVGFAPYTFMLEYARENTEYGAFPDRVVSHVFDGVIGDTKRSAIGVGKSIKNPVGKLLYTAGVWSYFTYIPGVQKSHDFYRSYWETNLPKSPILLYGCHNDPMSTKEYNEHCVEGWRRQGHDVRLQFWEDSAHSNHMRLHRDEYVRALDNYLDTLEL</sequence>
<reference evidence="2" key="2">
    <citation type="submission" date="2025-08" db="UniProtKB">
        <authorList>
            <consortium name="RefSeq"/>
        </authorList>
    </citation>
    <scope>IDENTIFICATION</scope>
    <source>
        <strain evidence="2">S238N-H82</strain>
        <tissue evidence="2">Testes</tissue>
    </source>
</reference>
<evidence type="ECO:0000313" key="2">
    <source>
        <dbReference type="RefSeq" id="XP_035687528.1"/>
    </source>
</evidence>
<dbReference type="Proteomes" id="UP000001554">
    <property type="component" value="Chromosome 9"/>
</dbReference>
<evidence type="ECO:0000313" key="1">
    <source>
        <dbReference type="Proteomes" id="UP000001554"/>
    </source>
</evidence>
<protein>
    <submittedName>
        <fullName evidence="2">Uncharacterized protein LOC118423466</fullName>
    </submittedName>
</protein>
<dbReference type="InterPro" id="IPR008547">
    <property type="entry name" value="DUF829_TMEM53"/>
</dbReference>
<dbReference type="GeneID" id="118423466"/>
<dbReference type="PANTHER" id="PTHR20908">
    <property type="entry name" value="LD15586P"/>
    <property type="match status" value="1"/>
</dbReference>
<dbReference type="AlphaFoldDB" id="A0A9J7LRW4"/>
<name>A0A9J7LRW4_BRAFL</name>
<dbReference type="PANTHER" id="PTHR20908:SF1">
    <property type="entry name" value="LD15586P"/>
    <property type="match status" value="1"/>
</dbReference>
<proteinExistence type="predicted"/>
<dbReference type="RefSeq" id="XP_035687528.1">
    <property type="nucleotide sequence ID" value="XM_035831635.1"/>
</dbReference>